<evidence type="ECO:0000313" key="2">
    <source>
        <dbReference type="Proteomes" id="UP001497525"/>
    </source>
</evidence>
<gene>
    <name evidence="1" type="ORF">CDAUBV1_LOCUS7292</name>
</gene>
<evidence type="ECO:0000313" key="1">
    <source>
        <dbReference type="EMBL" id="CAL5134062.1"/>
    </source>
</evidence>
<proteinExistence type="predicted"/>
<dbReference type="AlphaFoldDB" id="A0AAV2TF09"/>
<organism evidence="1 2">
    <name type="scientific">Calicophoron daubneyi</name>
    <name type="common">Rumen fluke</name>
    <name type="synonym">Paramphistomum daubneyi</name>
    <dbReference type="NCBI Taxonomy" id="300641"/>
    <lineage>
        <taxon>Eukaryota</taxon>
        <taxon>Metazoa</taxon>
        <taxon>Spiralia</taxon>
        <taxon>Lophotrochozoa</taxon>
        <taxon>Platyhelminthes</taxon>
        <taxon>Trematoda</taxon>
        <taxon>Digenea</taxon>
        <taxon>Plagiorchiida</taxon>
        <taxon>Pronocephalata</taxon>
        <taxon>Paramphistomoidea</taxon>
        <taxon>Paramphistomidae</taxon>
        <taxon>Calicophoron</taxon>
    </lineage>
</organism>
<protein>
    <submittedName>
        <fullName evidence="1">Uncharacterized protein</fullName>
    </submittedName>
</protein>
<name>A0AAV2TF09_CALDB</name>
<dbReference type="Proteomes" id="UP001497525">
    <property type="component" value="Unassembled WGS sequence"/>
</dbReference>
<reference evidence="1" key="1">
    <citation type="submission" date="2024-06" db="EMBL/GenBank/DDBJ databases">
        <authorList>
            <person name="Liu X."/>
            <person name="Lenzi L."/>
            <person name="Haldenby T S."/>
            <person name="Uol C."/>
        </authorList>
    </citation>
    <scope>NUCLEOTIDE SEQUENCE</scope>
</reference>
<dbReference type="EMBL" id="CAXLJL010000179">
    <property type="protein sequence ID" value="CAL5134062.1"/>
    <property type="molecule type" value="Genomic_DNA"/>
</dbReference>
<sequence>MKTLHLFVEAGCVTQSSDANGGLDLDEVVAKIDQQARLQFSLVQRFSIATDARGQANQGRRRATSLDLQYRLCGRDLYDRIGIRRVQLKFCTPK</sequence>
<accession>A0AAV2TF09</accession>
<comment type="caution">
    <text evidence="1">The sequence shown here is derived from an EMBL/GenBank/DDBJ whole genome shotgun (WGS) entry which is preliminary data.</text>
</comment>